<feature type="domain" description="SLH" evidence="9">
    <location>
        <begin position="650"/>
        <end position="713"/>
    </location>
</feature>
<evidence type="ECO:0000256" key="2">
    <source>
        <dbReference type="ARBA" id="ARBA00004936"/>
    </source>
</evidence>
<keyword evidence="3" id="KW-1003">Cell membrane</keyword>
<comment type="pathway">
    <text evidence="2">Cell wall biogenesis; lipoteichoic acid biosynthesis.</text>
</comment>
<proteinExistence type="predicted"/>
<feature type="transmembrane region" description="Helical" evidence="8">
    <location>
        <begin position="60"/>
        <end position="79"/>
    </location>
</feature>
<feature type="transmembrane region" description="Helical" evidence="8">
    <location>
        <begin position="86"/>
        <end position="108"/>
    </location>
</feature>
<keyword evidence="4 8" id="KW-0812">Transmembrane</keyword>
<dbReference type="AlphaFoldDB" id="A0A9D1DG66"/>
<evidence type="ECO:0000256" key="5">
    <source>
        <dbReference type="ARBA" id="ARBA00022737"/>
    </source>
</evidence>
<dbReference type="Pfam" id="PF00395">
    <property type="entry name" value="SLH"/>
    <property type="match status" value="1"/>
</dbReference>
<dbReference type="GO" id="GO:0005886">
    <property type="term" value="C:plasma membrane"/>
    <property type="evidence" value="ECO:0007669"/>
    <property type="project" value="UniProtKB-SubCell"/>
</dbReference>
<evidence type="ECO:0000256" key="8">
    <source>
        <dbReference type="SAM" id="Phobius"/>
    </source>
</evidence>
<dbReference type="CDD" id="cd16015">
    <property type="entry name" value="LTA_synthase"/>
    <property type="match status" value="1"/>
</dbReference>
<keyword evidence="10" id="KW-0378">Hydrolase</keyword>
<dbReference type="InterPro" id="IPR050448">
    <property type="entry name" value="OpgB/LTA_synthase_biosynth"/>
</dbReference>
<evidence type="ECO:0000313" key="11">
    <source>
        <dbReference type="Proteomes" id="UP000824239"/>
    </source>
</evidence>
<comment type="subcellular location">
    <subcellularLocation>
        <location evidence="1">Cell membrane</location>
        <topology evidence="1">Multi-pass membrane protein</topology>
    </subcellularLocation>
</comment>
<dbReference type="Proteomes" id="UP000824239">
    <property type="component" value="Unassembled WGS sequence"/>
</dbReference>
<gene>
    <name evidence="10" type="ORF">IAA53_01870</name>
</gene>
<dbReference type="GO" id="GO:0016787">
    <property type="term" value="F:hydrolase activity"/>
    <property type="evidence" value="ECO:0007669"/>
    <property type="project" value="UniProtKB-KW"/>
</dbReference>
<feature type="transmembrane region" description="Helical" evidence="8">
    <location>
        <begin position="142"/>
        <end position="163"/>
    </location>
</feature>
<feature type="transmembrane region" description="Helical" evidence="8">
    <location>
        <begin position="34"/>
        <end position="54"/>
    </location>
</feature>
<evidence type="ECO:0000256" key="7">
    <source>
        <dbReference type="ARBA" id="ARBA00023136"/>
    </source>
</evidence>
<dbReference type="Gene3D" id="3.30.1120.170">
    <property type="match status" value="1"/>
</dbReference>
<dbReference type="PROSITE" id="PS51272">
    <property type="entry name" value="SLH"/>
    <property type="match status" value="1"/>
</dbReference>
<reference evidence="10" key="1">
    <citation type="submission" date="2020-10" db="EMBL/GenBank/DDBJ databases">
        <authorList>
            <person name="Gilroy R."/>
        </authorList>
    </citation>
    <scope>NUCLEOTIDE SEQUENCE</scope>
    <source>
        <strain evidence="10">ChiBcec15-4380</strain>
    </source>
</reference>
<keyword evidence="6 8" id="KW-1133">Transmembrane helix</keyword>
<dbReference type="Gene3D" id="3.40.720.10">
    <property type="entry name" value="Alkaline Phosphatase, subunit A"/>
    <property type="match status" value="1"/>
</dbReference>
<sequence>MKRLRLSFAFWLGTILFWELTLHLAVFQSLSRGLPMVGFSIAAAALVCLLTALPRWPGKLFAWILPPVLYLVYAVQLVYEEIFGSLLSVAFVSMGGEAITAFWSILIAALWKRLWLLLLMALPLVAFYVLRAKKRFPTAESWMDLGVVLVVAVVAAVGTWAVLPQFGPGINDPAALFRNPTATVDRWTENFGVLTASVLDVKRQGSAARGEMTAELTDAVNLEAEESPEVERNILEEIDFDALNAATDEESLQTLNRYFSSLTGTAKHEYTGYFEGYNLIVICAEAFSNYLIDPELTPTLYRMSQEGFVFENFYNSFPNLTTNGEYSLCMGMMPDLSRMSFAVSVQNYLPYCLGNVYQAQGLPAYAYHNNVGTFYNRINTHTNMGYEFKALDFGLDMEPGTPTSDLEMLEKTVDDYLTQEPFHAYYMTYSGHAEYNFTDNDMSVQNEALVEGIEGSEGLRAYLACQLELEKAMTYLLERLEEAGIADRTVVVLTGDHMPYGLSDEDYAALAGDATEEPFWQYRNSFICWNGGMDEPVVVEDYCCTQDILPTVLNLMGLPYDSRLLTGRDVLAPGTHLAVLKDSSFLTDSVIYDAASGTFTWNGEEDEALAEQLLQSVSNQFAVASAILSTDYYGYVYDTLGLAKVEETGPTYASYADIEGKWYEDSVELLTLYGALSGGGTGSFEGDEPASRADFVTMIARALGQGSSADDGEIPFTDVPADAWYFAPVQLAWKSGWLEEQETFRPLETITAKEAWGFLATVGESCGIDDSLTWAQEVWAEAEAQQQAALPDWDNSLVTRGAAAYLAAALVEVLNENAM</sequence>
<dbReference type="PANTHER" id="PTHR47371:SF3">
    <property type="entry name" value="PHOSPHOGLYCEROL TRANSFERASE I"/>
    <property type="match status" value="1"/>
</dbReference>
<dbReference type="Pfam" id="PF00884">
    <property type="entry name" value="Sulfatase"/>
    <property type="match status" value="1"/>
</dbReference>
<feature type="transmembrane region" description="Helical" evidence="8">
    <location>
        <begin position="114"/>
        <end position="130"/>
    </location>
</feature>
<dbReference type="InterPro" id="IPR000917">
    <property type="entry name" value="Sulfatase_N"/>
</dbReference>
<evidence type="ECO:0000256" key="6">
    <source>
        <dbReference type="ARBA" id="ARBA00022989"/>
    </source>
</evidence>
<dbReference type="InterPro" id="IPR017850">
    <property type="entry name" value="Alkaline_phosphatase_core_sf"/>
</dbReference>
<evidence type="ECO:0000259" key="9">
    <source>
        <dbReference type="PROSITE" id="PS51272"/>
    </source>
</evidence>
<protein>
    <submittedName>
        <fullName evidence="10">Sulfatase-like hydrolase/transferase</fullName>
    </submittedName>
</protein>
<evidence type="ECO:0000256" key="3">
    <source>
        <dbReference type="ARBA" id="ARBA00022475"/>
    </source>
</evidence>
<organism evidence="10 11">
    <name type="scientific">Candidatus Avoscillospira avicola</name>
    <dbReference type="NCBI Taxonomy" id="2840706"/>
    <lineage>
        <taxon>Bacteria</taxon>
        <taxon>Bacillati</taxon>
        <taxon>Bacillota</taxon>
        <taxon>Clostridia</taxon>
        <taxon>Eubacteriales</taxon>
        <taxon>Oscillospiraceae</taxon>
        <taxon>Oscillospiraceae incertae sedis</taxon>
        <taxon>Candidatus Avoscillospira</taxon>
    </lineage>
</organism>
<dbReference type="PANTHER" id="PTHR47371">
    <property type="entry name" value="LIPOTEICHOIC ACID SYNTHASE"/>
    <property type="match status" value="1"/>
</dbReference>
<evidence type="ECO:0000313" key="10">
    <source>
        <dbReference type="EMBL" id="HIR50028.1"/>
    </source>
</evidence>
<feature type="transmembrane region" description="Helical" evidence="8">
    <location>
        <begin position="6"/>
        <end position="27"/>
    </location>
</feature>
<evidence type="ECO:0000256" key="1">
    <source>
        <dbReference type="ARBA" id="ARBA00004651"/>
    </source>
</evidence>
<dbReference type="SUPFAM" id="SSF53649">
    <property type="entry name" value="Alkaline phosphatase-like"/>
    <property type="match status" value="1"/>
</dbReference>
<keyword evidence="7 8" id="KW-0472">Membrane</keyword>
<reference evidence="10" key="2">
    <citation type="journal article" date="2021" name="PeerJ">
        <title>Extensive microbial diversity within the chicken gut microbiome revealed by metagenomics and culture.</title>
        <authorList>
            <person name="Gilroy R."/>
            <person name="Ravi A."/>
            <person name="Getino M."/>
            <person name="Pursley I."/>
            <person name="Horton D.L."/>
            <person name="Alikhan N.F."/>
            <person name="Baker D."/>
            <person name="Gharbi K."/>
            <person name="Hall N."/>
            <person name="Watson M."/>
            <person name="Adriaenssens E.M."/>
            <person name="Foster-Nyarko E."/>
            <person name="Jarju S."/>
            <person name="Secka A."/>
            <person name="Antonio M."/>
            <person name="Oren A."/>
            <person name="Chaudhuri R.R."/>
            <person name="La Ragione R."/>
            <person name="Hildebrand F."/>
            <person name="Pallen M.J."/>
        </authorList>
    </citation>
    <scope>NUCLEOTIDE SEQUENCE</scope>
    <source>
        <strain evidence="10">ChiBcec15-4380</strain>
    </source>
</reference>
<dbReference type="InterPro" id="IPR001119">
    <property type="entry name" value="SLH_dom"/>
</dbReference>
<accession>A0A9D1DG66</accession>
<evidence type="ECO:0000256" key="4">
    <source>
        <dbReference type="ARBA" id="ARBA00022692"/>
    </source>
</evidence>
<comment type="caution">
    <text evidence="10">The sequence shown here is derived from an EMBL/GenBank/DDBJ whole genome shotgun (WGS) entry which is preliminary data.</text>
</comment>
<keyword evidence="5" id="KW-0677">Repeat</keyword>
<dbReference type="EMBL" id="DVHE01000014">
    <property type="protein sequence ID" value="HIR50028.1"/>
    <property type="molecule type" value="Genomic_DNA"/>
</dbReference>
<name>A0A9D1DG66_9FIRM</name>